<dbReference type="Proteomes" id="UP000821853">
    <property type="component" value="Chromosome 10"/>
</dbReference>
<evidence type="ECO:0000256" key="4">
    <source>
        <dbReference type="ARBA" id="ARBA00023136"/>
    </source>
</evidence>
<reference evidence="7 8" key="1">
    <citation type="journal article" date="2020" name="Cell">
        <title>Large-Scale Comparative Analyses of Tick Genomes Elucidate Their Genetic Diversity and Vector Capacities.</title>
        <authorList>
            <consortium name="Tick Genome and Microbiome Consortium (TIGMIC)"/>
            <person name="Jia N."/>
            <person name="Wang J."/>
            <person name="Shi W."/>
            <person name="Du L."/>
            <person name="Sun Y."/>
            <person name="Zhan W."/>
            <person name="Jiang J.F."/>
            <person name="Wang Q."/>
            <person name="Zhang B."/>
            <person name="Ji P."/>
            <person name="Bell-Sakyi L."/>
            <person name="Cui X.M."/>
            <person name="Yuan T.T."/>
            <person name="Jiang B.G."/>
            <person name="Yang W.F."/>
            <person name="Lam T.T."/>
            <person name="Chang Q.C."/>
            <person name="Ding S.J."/>
            <person name="Wang X.J."/>
            <person name="Zhu J.G."/>
            <person name="Ruan X.D."/>
            <person name="Zhao L."/>
            <person name="Wei J.T."/>
            <person name="Ye R.Z."/>
            <person name="Que T.C."/>
            <person name="Du C.H."/>
            <person name="Zhou Y.H."/>
            <person name="Cheng J.X."/>
            <person name="Dai P.F."/>
            <person name="Guo W.B."/>
            <person name="Han X.H."/>
            <person name="Huang E.J."/>
            <person name="Li L.F."/>
            <person name="Wei W."/>
            <person name="Gao Y.C."/>
            <person name="Liu J.Z."/>
            <person name="Shao H.Z."/>
            <person name="Wang X."/>
            <person name="Wang C.C."/>
            <person name="Yang T.C."/>
            <person name="Huo Q.B."/>
            <person name="Li W."/>
            <person name="Chen H.Y."/>
            <person name="Chen S.E."/>
            <person name="Zhou L.G."/>
            <person name="Ni X.B."/>
            <person name="Tian J.H."/>
            <person name="Sheng Y."/>
            <person name="Liu T."/>
            <person name="Pan Y.S."/>
            <person name="Xia L.Y."/>
            <person name="Li J."/>
            <person name="Zhao F."/>
            <person name="Cao W.C."/>
        </authorList>
    </citation>
    <scope>NUCLEOTIDE SEQUENCE [LARGE SCALE GENOMIC DNA]</scope>
    <source>
        <strain evidence="7">HaeL-2018</strain>
    </source>
</reference>
<feature type="transmembrane region" description="Helical" evidence="6">
    <location>
        <begin position="451"/>
        <end position="474"/>
    </location>
</feature>
<dbReference type="Gene3D" id="1.20.1250.20">
    <property type="entry name" value="MFS general substrate transporter like domains"/>
    <property type="match status" value="1"/>
</dbReference>
<feature type="compositionally biased region" description="Basic residues" evidence="5">
    <location>
        <begin position="545"/>
        <end position="559"/>
    </location>
</feature>
<feature type="region of interest" description="Disordered" evidence="5">
    <location>
        <begin position="545"/>
        <end position="565"/>
    </location>
</feature>
<dbReference type="SUPFAM" id="SSF103473">
    <property type="entry name" value="MFS general substrate transporter"/>
    <property type="match status" value="1"/>
</dbReference>
<feature type="transmembrane region" description="Helical" evidence="6">
    <location>
        <begin position="244"/>
        <end position="265"/>
    </location>
</feature>
<evidence type="ECO:0000256" key="2">
    <source>
        <dbReference type="ARBA" id="ARBA00022692"/>
    </source>
</evidence>
<protein>
    <submittedName>
        <fullName evidence="7">Uncharacterized protein</fullName>
    </submittedName>
</protein>
<sequence>MGFTLLDIETSEGFECEEVFGSGRFQNLLALFVVFALWVTQCHALAFSLISADVDHWCSQPMHVNLSANDWKRIAIPVEADGRHSRCTVYTNLSDPNDREVVECDTWDYVPEEANSSIVSEWNLVCNRRLLKTLATTIYSAGAMVFLVTSGYCADRFGRRPVVVGCACGVMMATLGCCFAQTYPVYLCTRFISGGASSLYAVAIVILLESCSFARRPASLSFCILMGLMLAKSHFTILKLMPHLNWFLLQLLMLAPALFLPFSLFPSRRLEAARRVMLSAAKSNDTHHDCVALLLRRVEQRLLTEESKSSTSTLATDMTRVVRRRAIIMFGSTFSVMMAYYTLLLFHAERRTAAPWATLTSLGGYALAYCLLLKLVNQMDKTRLITGAFVILGSCFCLQSIATVIVPSESSLQAIGEAILELTLTASCVALVFNFVYLAELFPTPFRGAALCFMLAGGRLGATVGSVLKALAGIGREDLLFALIGTAVFSSAYSFHYLPLKYGTYARLADAEESDMCALNDIRRRGSLIYEMKQSLDILSHEKKGMKKPRRLKGHKRSLTKATPP</sequence>
<keyword evidence="8" id="KW-1185">Reference proteome</keyword>
<comment type="caution">
    <text evidence="7">The sequence shown here is derived from an EMBL/GenBank/DDBJ whole genome shotgun (WGS) entry which is preliminary data.</text>
</comment>
<proteinExistence type="predicted"/>
<dbReference type="InterPro" id="IPR005829">
    <property type="entry name" value="Sugar_transporter_CS"/>
</dbReference>
<feature type="transmembrane region" description="Helical" evidence="6">
    <location>
        <begin position="162"/>
        <end position="183"/>
    </location>
</feature>
<feature type="transmembrane region" description="Helical" evidence="6">
    <location>
        <begin position="220"/>
        <end position="238"/>
    </location>
</feature>
<dbReference type="InterPro" id="IPR036259">
    <property type="entry name" value="MFS_trans_sf"/>
</dbReference>
<dbReference type="Pfam" id="PF07690">
    <property type="entry name" value="MFS_1"/>
    <property type="match status" value="1"/>
</dbReference>
<feature type="transmembrane region" description="Helical" evidence="6">
    <location>
        <begin position="28"/>
        <end position="52"/>
    </location>
</feature>
<evidence type="ECO:0000256" key="5">
    <source>
        <dbReference type="SAM" id="MobiDB-lite"/>
    </source>
</evidence>
<gene>
    <name evidence="7" type="ORF">HPB48_009111</name>
</gene>
<name>A0A9J6FNP0_HAELO</name>
<keyword evidence="2 6" id="KW-0812">Transmembrane</keyword>
<evidence type="ECO:0000313" key="8">
    <source>
        <dbReference type="Proteomes" id="UP000821853"/>
    </source>
</evidence>
<dbReference type="GO" id="GO:0016020">
    <property type="term" value="C:membrane"/>
    <property type="evidence" value="ECO:0007669"/>
    <property type="project" value="UniProtKB-SubCell"/>
</dbReference>
<evidence type="ECO:0000256" key="6">
    <source>
        <dbReference type="SAM" id="Phobius"/>
    </source>
</evidence>
<keyword evidence="4 6" id="KW-0472">Membrane</keyword>
<feature type="transmembrane region" description="Helical" evidence="6">
    <location>
        <begin position="480"/>
        <end position="498"/>
    </location>
</feature>
<keyword evidence="3 6" id="KW-1133">Transmembrane helix</keyword>
<accession>A0A9J6FNP0</accession>
<feature type="transmembrane region" description="Helical" evidence="6">
    <location>
        <begin position="326"/>
        <end position="347"/>
    </location>
</feature>
<organism evidence="7 8">
    <name type="scientific">Haemaphysalis longicornis</name>
    <name type="common">Bush tick</name>
    <dbReference type="NCBI Taxonomy" id="44386"/>
    <lineage>
        <taxon>Eukaryota</taxon>
        <taxon>Metazoa</taxon>
        <taxon>Ecdysozoa</taxon>
        <taxon>Arthropoda</taxon>
        <taxon>Chelicerata</taxon>
        <taxon>Arachnida</taxon>
        <taxon>Acari</taxon>
        <taxon>Parasitiformes</taxon>
        <taxon>Ixodida</taxon>
        <taxon>Ixodoidea</taxon>
        <taxon>Ixodidae</taxon>
        <taxon>Haemaphysalinae</taxon>
        <taxon>Haemaphysalis</taxon>
    </lineage>
</organism>
<comment type="subcellular location">
    <subcellularLocation>
        <location evidence="1">Membrane</location>
        <topology evidence="1">Multi-pass membrane protein</topology>
    </subcellularLocation>
</comment>
<dbReference type="PANTHER" id="PTHR24064">
    <property type="entry name" value="SOLUTE CARRIER FAMILY 22 MEMBER"/>
    <property type="match status" value="1"/>
</dbReference>
<dbReference type="InterPro" id="IPR011701">
    <property type="entry name" value="MFS"/>
</dbReference>
<feature type="transmembrane region" description="Helical" evidence="6">
    <location>
        <begin position="130"/>
        <end position="150"/>
    </location>
</feature>
<evidence type="ECO:0000313" key="7">
    <source>
        <dbReference type="EMBL" id="KAH9363865.1"/>
    </source>
</evidence>
<dbReference type="EMBL" id="JABSTR010000002">
    <property type="protein sequence ID" value="KAH9363865.1"/>
    <property type="molecule type" value="Genomic_DNA"/>
</dbReference>
<dbReference type="VEuPathDB" id="VectorBase:HLOH_049844"/>
<feature type="transmembrane region" description="Helical" evidence="6">
    <location>
        <begin position="418"/>
        <end position="439"/>
    </location>
</feature>
<feature type="transmembrane region" description="Helical" evidence="6">
    <location>
        <begin position="384"/>
        <end position="406"/>
    </location>
</feature>
<dbReference type="AlphaFoldDB" id="A0A9J6FNP0"/>
<dbReference type="OrthoDB" id="6512568at2759"/>
<evidence type="ECO:0000256" key="1">
    <source>
        <dbReference type="ARBA" id="ARBA00004141"/>
    </source>
</evidence>
<feature type="transmembrane region" description="Helical" evidence="6">
    <location>
        <begin position="353"/>
        <end position="372"/>
    </location>
</feature>
<dbReference type="GO" id="GO:0022857">
    <property type="term" value="F:transmembrane transporter activity"/>
    <property type="evidence" value="ECO:0007669"/>
    <property type="project" value="InterPro"/>
</dbReference>
<feature type="transmembrane region" description="Helical" evidence="6">
    <location>
        <begin position="189"/>
        <end position="208"/>
    </location>
</feature>
<dbReference type="PROSITE" id="PS00216">
    <property type="entry name" value="SUGAR_TRANSPORT_1"/>
    <property type="match status" value="1"/>
</dbReference>
<evidence type="ECO:0000256" key="3">
    <source>
        <dbReference type="ARBA" id="ARBA00022989"/>
    </source>
</evidence>